<protein>
    <submittedName>
        <fullName evidence="2">Phosphoribulokinase</fullName>
        <ecNumber evidence="2">2.7.1.19</ecNumber>
    </submittedName>
</protein>
<dbReference type="EMBL" id="AFHQ01000033">
    <property type="protein sequence ID" value="EGK59793.1"/>
    <property type="molecule type" value="Genomic_DNA"/>
</dbReference>
<evidence type="ECO:0000259" key="1">
    <source>
        <dbReference type="Pfam" id="PF00485"/>
    </source>
</evidence>
<dbReference type="PANTHER" id="PTHR10285">
    <property type="entry name" value="URIDINE KINASE"/>
    <property type="match status" value="1"/>
</dbReference>
<keyword evidence="2" id="KW-0418">Kinase</keyword>
<dbReference type="eggNOG" id="COG0572">
    <property type="taxonomic scope" value="Bacteria"/>
</dbReference>
<reference evidence="2 3" key="1">
    <citation type="submission" date="2011-04" db="EMBL/GenBank/DDBJ databases">
        <authorList>
            <person name="Muzny D."/>
            <person name="Qin X."/>
            <person name="Deng J."/>
            <person name="Jiang H."/>
            <person name="Liu Y."/>
            <person name="Qu J."/>
            <person name="Song X.-Z."/>
            <person name="Zhang L."/>
            <person name="Thornton R."/>
            <person name="Coyle M."/>
            <person name="Francisco L."/>
            <person name="Jackson L."/>
            <person name="Javaid M."/>
            <person name="Korchina V."/>
            <person name="Kovar C."/>
            <person name="Mata R."/>
            <person name="Mathew T."/>
            <person name="Ngo R."/>
            <person name="Nguyen L."/>
            <person name="Nguyen N."/>
            <person name="Okwuonu G."/>
            <person name="Ongeri F."/>
            <person name="Pham C."/>
            <person name="Simmons D."/>
            <person name="Wilczek-Boney K."/>
            <person name="Hale W."/>
            <person name="Jakkamsetti A."/>
            <person name="Pham P."/>
            <person name="Ruth R."/>
            <person name="San Lucas F."/>
            <person name="Warren J."/>
            <person name="Zhang J."/>
            <person name="Zhao Z."/>
            <person name="Zhou C."/>
            <person name="Zhu D."/>
            <person name="Lee S."/>
            <person name="Bess C."/>
            <person name="Blankenburg K."/>
            <person name="Forbes L."/>
            <person name="Fu Q."/>
            <person name="Gubbala S."/>
            <person name="Hirani K."/>
            <person name="Jayaseelan J.C."/>
            <person name="Lara F."/>
            <person name="Munidasa M."/>
            <person name="Palculict T."/>
            <person name="Patil S."/>
            <person name="Pu L.-L."/>
            <person name="Saada N."/>
            <person name="Tang L."/>
            <person name="Weissenberger G."/>
            <person name="Zhu Y."/>
            <person name="Hemphill L."/>
            <person name="Shang Y."/>
            <person name="Youmans B."/>
            <person name="Ayvaz T."/>
            <person name="Ross M."/>
            <person name="Santibanez J."/>
            <person name="Aqrawi P."/>
            <person name="Gross S."/>
            <person name="Joshi V."/>
            <person name="Fowler G."/>
            <person name="Nazareth L."/>
            <person name="Reid J."/>
            <person name="Worley K."/>
            <person name="Petrosino J."/>
            <person name="Highlander S."/>
            <person name="Gibbs R."/>
        </authorList>
    </citation>
    <scope>NUCLEOTIDE SEQUENCE [LARGE SCALE GENOMIC DNA]</scope>
    <source>
        <strain evidence="2 3">DSM 2778</strain>
    </source>
</reference>
<dbReference type="GO" id="GO:0008974">
    <property type="term" value="F:phosphoribulokinase activity"/>
    <property type="evidence" value="ECO:0007669"/>
    <property type="project" value="UniProtKB-EC"/>
</dbReference>
<keyword evidence="3" id="KW-1185">Reference proteome</keyword>
<gene>
    <name evidence="2" type="primary">udk</name>
    <name evidence="2" type="ORF">HMPREF9081_1388</name>
</gene>
<dbReference type="AlphaFoldDB" id="F5RMA2"/>
<dbReference type="STRING" id="888060.HMPREF9081_1388"/>
<keyword evidence="2" id="KW-0808">Transferase</keyword>
<dbReference type="Proteomes" id="UP000004067">
    <property type="component" value="Unassembled WGS sequence"/>
</dbReference>
<dbReference type="Pfam" id="PF00485">
    <property type="entry name" value="PRK"/>
    <property type="match status" value="1"/>
</dbReference>
<dbReference type="EC" id="2.7.1.19" evidence="2"/>
<dbReference type="GO" id="GO:0005524">
    <property type="term" value="F:ATP binding"/>
    <property type="evidence" value="ECO:0007669"/>
    <property type="project" value="InterPro"/>
</dbReference>
<dbReference type="HOGENOM" id="CLU_023775_1_0_9"/>
<dbReference type="RefSeq" id="WP_006306357.1">
    <property type="nucleotide sequence ID" value="NZ_GL892076.1"/>
</dbReference>
<dbReference type="eggNOG" id="COG0441">
    <property type="taxonomic scope" value="Bacteria"/>
</dbReference>
<dbReference type="InterPro" id="IPR006083">
    <property type="entry name" value="PRK/URK"/>
</dbReference>
<dbReference type="CDD" id="cd02028">
    <property type="entry name" value="UMPK_like"/>
    <property type="match status" value="1"/>
</dbReference>
<dbReference type="PRINTS" id="PR00988">
    <property type="entry name" value="URIDINKINASE"/>
</dbReference>
<dbReference type="InterPro" id="IPR027417">
    <property type="entry name" value="P-loop_NTPase"/>
</dbReference>
<organism evidence="2 3">
    <name type="scientific">Centipeda periodontii DSM 2778</name>
    <dbReference type="NCBI Taxonomy" id="888060"/>
    <lineage>
        <taxon>Bacteria</taxon>
        <taxon>Bacillati</taxon>
        <taxon>Bacillota</taxon>
        <taxon>Negativicutes</taxon>
        <taxon>Selenomonadales</taxon>
        <taxon>Selenomonadaceae</taxon>
        <taxon>Centipeda</taxon>
    </lineage>
</organism>
<dbReference type="SUPFAM" id="SSF55186">
    <property type="entry name" value="ThrRS/AlaRS common domain"/>
    <property type="match status" value="1"/>
</dbReference>
<evidence type="ECO:0000313" key="3">
    <source>
        <dbReference type="Proteomes" id="UP000004067"/>
    </source>
</evidence>
<dbReference type="SUPFAM" id="SSF52540">
    <property type="entry name" value="P-loop containing nucleoside triphosphate hydrolases"/>
    <property type="match status" value="1"/>
</dbReference>
<name>F5RMA2_9FIRM</name>
<sequence length="538" mass="61917">MDNNLIMKAKEAQSSYSSLIVAAKINGEIRDIQTPLTKGDTVQFVELNSSQGWTIYRRSVLFLLIAALNQIEENAEVIAKFTVNKGLYCEIKIPNRTIDTSFIQEIDRQMRKMIALNLPIVKHYIPRQDAIDLFQKLGREGKVNLLSALSKPLISIYTCAEYSDYLYGPMLYETKELGLFELDCEPDGVLIRTPDEMTNGQIRERINQPKFGSILTESKAWADILECRFISDLNRINKENSIGELIRISEALQEKRIAQIADHISSHRENIRLILIAGPSSSGKTSFAQRLRIQLRVNGLRPVMISLDDYFLNREDTPLNEKGQYDYESLEALDTKLFNQDMIDLLAGKKVQIPRYNFITGMREWKDDTFLSIQADQPIIIEGIHGLNEYLTKDIPRINKYKIYISALTQLNIDAHNRIPTTEVRFLRRLVRDYQFRGAKALKSIRQWPDVRAGEEKYIFPFQEEADVLFNSALIYEIGVLKKYAVPLLEEINCGEEGYTEARLILRFLQYVDEISAIDDIPNNSILREFIGKSVFFS</sequence>
<dbReference type="InterPro" id="IPR018163">
    <property type="entry name" value="Thr/Ala-tRNA-synth_IIc_edit"/>
</dbReference>
<comment type="caution">
    <text evidence="2">The sequence shown here is derived from an EMBL/GenBank/DDBJ whole genome shotgun (WGS) entry which is preliminary data.</text>
</comment>
<evidence type="ECO:0000313" key="2">
    <source>
        <dbReference type="EMBL" id="EGK59793.1"/>
    </source>
</evidence>
<feature type="domain" description="Phosphoribulokinase/uridine kinase" evidence="1">
    <location>
        <begin position="274"/>
        <end position="472"/>
    </location>
</feature>
<dbReference type="Gene3D" id="3.40.50.300">
    <property type="entry name" value="P-loop containing nucleotide triphosphate hydrolases"/>
    <property type="match status" value="1"/>
</dbReference>
<accession>F5RMA2</accession>
<proteinExistence type="predicted"/>
<dbReference type="OrthoDB" id="9764644at2"/>
<dbReference type="Gene3D" id="3.30.980.10">
    <property type="entry name" value="Threonyl-trna Synthetase, Chain A, domain 2"/>
    <property type="match status" value="1"/>
</dbReference>